<protein>
    <submittedName>
        <fullName evidence="3">Transcriptional regulator</fullName>
    </submittedName>
</protein>
<dbReference type="SMART" id="SM00530">
    <property type="entry name" value="HTH_XRE"/>
    <property type="match status" value="1"/>
</dbReference>
<dbReference type="PANTHER" id="PTHR46558">
    <property type="entry name" value="TRACRIPTIONAL REGULATORY PROTEIN-RELATED-RELATED"/>
    <property type="match status" value="1"/>
</dbReference>
<name>A0A5J4KZS9_9ZZZZ</name>
<comment type="caution">
    <text evidence="3">The sequence shown here is derived from an EMBL/GenBank/DDBJ whole genome shotgun (WGS) entry which is preliminary data.</text>
</comment>
<keyword evidence="1" id="KW-0238">DNA-binding</keyword>
<organism evidence="3">
    <name type="scientific">hot springs metagenome</name>
    <dbReference type="NCBI Taxonomy" id="433727"/>
    <lineage>
        <taxon>unclassified sequences</taxon>
        <taxon>metagenomes</taxon>
        <taxon>ecological metagenomes</taxon>
    </lineage>
</organism>
<evidence type="ECO:0000256" key="1">
    <source>
        <dbReference type="ARBA" id="ARBA00023125"/>
    </source>
</evidence>
<dbReference type="PANTHER" id="PTHR46558:SF11">
    <property type="entry name" value="HTH-TYPE TRANSCRIPTIONAL REGULATOR XRE"/>
    <property type="match status" value="1"/>
</dbReference>
<reference evidence="3" key="1">
    <citation type="submission" date="2019-10" db="EMBL/GenBank/DDBJ databases">
        <title>Metagenomic sequencing of thiosulfate-disproportionating enrichment culture.</title>
        <authorList>
            <person name="Umezawa K."/>
            <person name="Kojima H."/>
            <person name="Fukui M."/>
        </authorList>
    </citation>
    <scope>NUCLEOTIDE SEQUENCE</scope>
    <source>
        <strain evidence="3">45J</strain>
    </source>
</reference>
<dbReference type="PROSITE" id="PS50943">
    <property type="entry name" value="HTH_CROC1"/>
    <property type="match status" value="1"/>
</dbReference>
<evidence type="ECO:0000259" key="2">
    <source>
        <dbReference type="PROSITE" id="PS50943"/>
    </source>
</evidence>
<dbReference type="CDD" id="cd00093">
    <property type="entry name" value="HTH_XRE"/>
    <property type="match status" value="1"/>
</dbReference>
<accession>A0A5J4KZS9</accession>
<sequence>MRASAKTIGQIVKEYRRAKGMSQMDLAEAIGVSYQQVQKYEKGINKISVDRLKQIANALDVTITEFFIQEKLTVSETQVAYGKLTDDEQLLLHSFREIKNKKIKKAIIEFIKTMAKKTKAPSS</sequence>
<feature type="domain" description="HTH cro/C1-type" evidence="2">
    <location>
        <begin position="12"/>
        <end position="66"/>
    </location>
</feature>
<dbReference type="InterPro" id="IPR001387">
    <property type="entry name" value="Cro/C1-type_HTH"/>
</dbReference>
<dbReference type="GO" id="GO:0003677">
    <property type="term" value="F:DNA binding"/>
    <property type="evidence" value="ECO:0007669"/>
    <property type="project" value="UniProtKB-KW"/>
</dbReference>
<dbReference type="Pfam" id="PF01381">
    <property type="entry name" value="HTH_3"/>
    <property type="match status" value="1"/>
</dbReference>
<dbReference type="Gene3D" id="1.10.260.40">
    <property type="entry name" value="lambda repressor-like DNA-binding domains"/>
    <property type="match status" value="1"/>
</dbReference>
<dbReference type="EMBL" id="BLAB01000001">
    <property type="protein sequence ID" value="GER92562.1"/>
    <property type="molecule type" value="Genomic_DNA"/>
</dbReference>
<evidence type="ECO:0000313" key="3">
    <source>
        <dbReference type="EMBL" id="GER92562.1"/>
    </source>
</evidence>
<dbReference type="AlphaFoldDB" id="A0A5J4KZS9"/>
<proteinExistence type="predicted"/>
<dbReference type="SUPFAM" id="SSF47413">
    <property type="entry name" value="lambda repressor-like DNA-binding domains"/>
    <property type="match status" value="1"/>
</dbReference>
<gene>
    <name evidence="3" type="ORF">A45J_0278</name>
</gene>
<dbReference type="InterPro" id="IPR010982">
    <property type="entry name" value="Lambda_DNA-bd_dom_sf"/>
</dbReference>